<proteinExistence type="predicted"/>
<dbReference type="GO" id="GO:0006508">
    <property type="term" value="P:proteolysis"/>
    <property type="evidence" value="ECO:0007669"/>
    <property type="project" value="UniProtKB-KW"/>
</dbReference>
<dbReference type="EMBL" id="LCMA01000013">
    <property type="protein sequence ID" value="KKU26066.1"/>
    <property type="molecule type" value="Genomic_DNA"/>
</dbReference>
<comment type="caution">
    <text evidence="2">The sequence shown here is derived from an EMBL/GenBank/DDBJ whole genome shotgun (WGS) entry which is preliminary data.</text>
</comment>
<dbReference type="GO" id="GO:0008233">
    <property type="term" value="F:peptidase activity"/>
    <property type="evidence" value="ECO:0007669"/>
    <property type="project" value="UniProtKB-KW"/>
</dbReference>
<dbReference type="Pfam" id="PF00814">
    <property type="entry name" value="TsaD"/>
    <property type="match status" value="1"/>
</dbReference>
<evidence type="ECO:0000259" key="1">
    <source>
        <dbReference type="Pfam" id="PF00814"/>
    </source>
</evidence>
<reference evidence="2 3" key="1">
    <citation type="journal article" date="2015" name="Nature">
        <title>rRNA introns, odd ribosomes, and small enigmatic genomes across a large radiation of phyla.</title>
        <authorList>
            <person name="Brown C.T."/>
            <person name="Hug L.A."/>
            <person name="Thomas B.C."/>
            <person name="Sharon I."/>
            <person name="Castelle C.J."/>
            <person name="Singh A."/>
            <person name="Wilkins M.J."/>
            <person name="Williams K.H."/>
            <person name="Banfield J.F."/>
        </authorList>
    </citation>
    <scope>NUCLEOTIDE SEQUENCE [LARGE SCALE GENOMIC DNA]</scope>
</reference>
<protein>
    <submittedName>
        <fullName evidence="2">Peptidase M22 glycoprotease</fullName>
    </submittedName>
</protein>
<sequence length="127" mass="13585">MRAMNVVVNLSTIGKSRFTFNRDDELIHREISSQASSDVLFSLEKELVSLGAGLKDLRGIGVVMGAGSFTSTRAAVTIANTLAYALRIPVVALPANWTTPELLTKLKKAKPGQYVSATYSGEANIGK</sequence>
<keyword evidence="2" id="KW-0645">Protease</keyword>
<evidence type="ECO:0000313" key="3">
    <source>
        <dbReference type="Proteomes" id="UP000034175"/>
    </source>
</evidence>
<feature type="domain" description="Gcp-like" evidence="1">
    <location>
        <begin position="37"/>
        <end position="93"/>
    </location>
</feature>
<dbReference type="AlphaFoldDB" id="A0A0G1NZZ6"/>
<dbReference type="InterPro" id="IPR043129">
    <property type="entry name" value="ATPase_NBD"/>
</dbReference>
<evidence type="ECO:0000313" key="2">
    <source>
        <dbReference type="EMBL" id="KKU26066.1"/>
    </source>
</evidence>
<gene>
    <name evidence="2" type="ORF">UX39_C0013G0013</name>
</gene>
<dbReference type="InterPro" id="IPR000905">
    <property type="entry name" value="Gcp-like_dom"/>
</dbReference>
<dbReference type="Proteomes" id="UP000034175">
    <property type="component" value="Unassembled WGS sequence"/>
</dbReference>
<dbReference type="Gene3D" id="3.30.420.40">
    <property type="match status" value="1"/>
</dbReference>
<keyword evidence="2" id="KW-0378">Hydrolase</keyword>
<name>A0A0G1NZZ6_9BACT</name>
<dbReference type="SUPFAM" id="SSF53067">
    <property type="entry name" value="Actin-like ATPase domain"/>
    <property type="match status" value="1"/>
</dbReference>
<organism evidence="2 3">
    <name type="scientific">Candidatus Magasanikbacteria bacterium GW2011_GWA2_46_17</name>
    <dbReference type="NCBI Taxonomy" id="1619042"/>
    <lineage>
        <taxon>Bacteria</taxon>
        <taxon>Candidatus Magasanikiibacteriota</taxon>
    </lineage>
</organism>
<accession>A0A0G1NZZ6</accession>